<sequence>MATVIINEKTKAGKALVEYLKNTGHATVIEKSPAVDSVTKGLSELNKVLKGKKKGTPARKFLSEL</sequence>
<dbReference type="AlphaFoldDB" id="A0A0L8V6E8"/>
<dbReference type="EMBL" id="LGIA01000171">
    <property type="protein sequence ID" value="KOH44060.1"/>
    <property type="molecule type" value="Genomic_DNA"/>
</dbReference>
<organism evidence="1 2">
    <name type="scientific">Sunxiuqinia dokdonensis</name>
    <dbReference type="NCBI Taxonomy" id="1409788"/>
    <lineage>
        <taxon>Bacteria</taxon>
        <taxon>Pseudomonadati</taxon>
        <taxon>Bacteroidota</taxon>
        <taxon>Bacteroidia</taxon>
        <taxon>Marinilabiliales</taxon>
        <taxon>Prolixibacteraceae</taxon>
        <taxon>Sunxiuqinia</taxon>
    </lineage>
</organism>
<dbReference type="STRING" id="1409788.NC99_30530"/>
<gene>
    <name evidence="1" type="ORF">NC99_30530</name>
</gene>
<proteinExistence type="predicted"/>
<evidence type="ECO:0000313" key="1">
    <source>
        <dbReference type="EMBL" id="KOH44060.1"/>
    </source>
</evidence>
<dbReference type="Proteomes" id="UP000036958">
    <property type="component" value="Unassembled WGS sequence"/>
</dbReference>
<dbReference type="RefSeq" id="WP_053184778.1">
    <property type="nucleotide sequence ID" value="NZ_LGIA01000171.1"/>
</dbReference>
<reference evidence="2" key="1">
    <citation type="submission" date="2015-07" db="EMBL/GenBank/DDBJ databases">
        <title>Genome sequencing of Sunxiuqinia dokdonensis strain SK.</title>
        <authorList>
            <person name="Ahn S."/>
            <person name="Kim B.-C."/>
        </authorList>
    </citation>
    <scope>NUCLEOTIDE SEQUENCE [LARGE SCALE GENOMIC DNA]</scope>
    <source>
        <strain evidence="2">SK</strain>
    </source>
</reference>
<comment type="caution">
    <text evidence="1">The sequence shown here is derived from an EMBL/GenBank/DDBJ whole genome shotgun (WGS) entry which is preliminary data.</text>
</comment>
<protein>
    <submittedName>
        <fullName evidence="1">Uncharacterized protein</fullName>
    </submittedName>
</protein>
<dbReference type="OrthoDB" id="9872513at2"/>
<name>A0A0L8V6E8_9BACT</name>
<accession>A0A0L8V6E8</accession>
<keyword evidence="2" id="KW-1185">Reference proteome</keyword>
<evidence type="ECO:0000313" key="2">
    <source>
        <dbReference type="Proteomes" id="UP000036958"/>
    </source>
</evidence>